<dbReference type="PANTHER" id="PTHR44942:SF4">
    <property type="entry name" value="METHYLTRANSFERASE TYPE 11 DOMAIN-CONTAINING PROTEIN"/>
    <property type="match status" value="1"/>
</dbReference>
<evidence type="ECO:0000259" key="4">
    <source>
        <dbReference type="Pfam" id="PF08241"/>
    </source>
</evidence>
<dbReference type="InterPro" id="IPR051052">
    <property type="entry name" value="Diverse_substrate_MTase"/>
</dbReference>
<dbReference type="SUPFAM" id="SSF53335">
    <property type="entry name" value="S-adenosyl-L-methionine-dependent methyltransferases"/>
    <property type="match status" value="1"/>
</dbReference>
<reference evidence="5" key="1">
    <citation type="submission" date="2024-05" db="EMBL/GenBank/DDBJ databases">
        <title>Alkalihalobacillus sp. strain MEB203 novel alkaliphilic bacterium from Lonar Lake, India.</title>
        <authorList>
            <person name="Joshi A."/>
            <person name="Thite S."/>
            <person name="Mengade P."/>
        </authorList>
    </citation>
    <scope>NUCLEOTIDE SEQUENCE</scope>
    <source>
        <strain evidence="5">MEB 203</strain>
    </source>
</reference>
<name>A0ABT5VLQ0_9BACI</name>
<dbReference type="EMBL" id="JAOTPO010000015">
    <property type="protein sequence ID" value="MDE5415408.1"/>
    <property type="molecule type" value="Genomic_DNA"/>
</dbReference>
<evidence type="ECO:0000256" key="2">
    <source>
        <dbReference type="ARBA" id="ARBA00022603"/>
    </source>
</evidence>
<proteinExistence type="inferred from homology"/>
<dbReference type="PANTHER" id="PTHR44942">
    <property type="entry name" value="METHYLTRANSF_11 DOMAIN-CONTAINING PROTEIN"/>
    <property type="match status" value="1"/>
</dbReference>
<protein>
    <submittedName>
        <fullName evidence="5">Class I SAM-dependent methyltransferase</fullName>
    </submittedName>
</protein>
<organism evidence="5 6">
    <name type="scientific">Alkalihalobacterium chitinilyticum</name>
    <dbReference type="NCBI Taxonomy" id="2980103"/>
    <lineage>
        <taxon>Bacteria</taxon>
        <taxon>Bacillati</taxon>
        <taxon>Bacillota</taxon>
        <taxon>Bacilli</taxon>
        <taxon>Bacillales</taxon>
        <taxon>Bacillaceae</taxon>
        <taxon>Alkalihalobacterium</taxon>
    </lineage>
</organism>
<evidence type="ECO:0000313" key="5">
    <source>
        <dbReference type="EMBL" id="MDE5415408.1"/>
    </source>
</evidence>
<evidence type="ECO:0000256" key="1">
    <source>
        <dbReference type="ARBA" id="ARBA00008361"/>
    </source>
</evidence>
<evidence type="ECO:0000256" key="3">
    <source>
        <dbReference type="ARBA" id="ARBA00022679"/>
    </source>
</evidence>
<comment type="caution">
    <text evidence="5">The sequence shown here is derived from an EMBL/GenBank/DDBJ whole genome shotgun (WGS) entry which is preliminary data.</text>
</comment>
<sequence>MNIDFGLTANDYSKYRVQYPDKLFIKLQNWGVGIKGQSLLDIGTGTGFLGRKFAEKGLEVTGVDISEELLNEARILDQEYGLKINYVNSKAEKLPFDDNHFDIVTAAQCWHWFNSTEVLHEIKRVLKEDGKLIILHLDWLPIKDNVVSKTEELILLYNPKWTGDGGNGMYPAWLTQVSEAGYRNIETFTFDLDVNFSHDTWRGRVRASAGVGASLTESSVKNFDADLQKLLKDEFQENLIIPHRIFCLVCTRPNT</sequence>
<dbReference type="Pfam" id="PF08241">
    <property type="entry name" value="Methyltransf_11"/>
    <property type="match status" value="1"/>
</dbReference>
<keyword evidence="2 5" id="KW-0489">Methyltransferase</keyword>
<keyword evidence="3" id="KW-0808">Transferase</keyword>
<feature type="domain" description="Methyltransferase type 11" evidence="4">
    <location>
        <begin position="40"/>
        <end position="134"/>
    </location>
</feature>
<accession>A0ABT5VLQ0</accession>
<dbReference type="Proteomes" id="UP001148125">
    <property type="component" value="Unassembled WGS sequence"/>
</dbReference>
<gene>
    <name evidence="5" type="ORF">N7Z68_18770</name>
</gene>
<keyword evidence="6" id="KW-1185">Reference proteome</keyword>
<dbReference type="InterPro" id="IPR013216">
    <property type="entry name" value="Methyltransf_11"/>
</dbReference>
<dbReference type="InterPro" id="IPR029063">
    <property type="entry name" value="SAM-dependent_MTases_sf"/>
</dbReference>
<evidence type="ECO:0000313" key="6">
    <source>
        <dbReference type="Proteomes" id="UP001148125"/>
    </source>
</evidence>
<dbReference type="CDD" id="cd02440">
    <property type="entry name" value="AdoMet_MTases"/>
    <property type="match status" value="1"/>
</dbReference>
<dbReference type="Gene3D" id="3.40.50.150">
    <property type="entry name" value="Vaccinia Virus protein VP39"/>
    <property type="match status" value="1"/>
</dbReference>
<dbReference type="GO" id="GO:0008168">
    <property type="term" value="F:methyltransferase activity"/>
    <property type="evidence" value="ECO:0007669"/>
    <property type="project" value="UniProtKB-KW"/>
</dbReference>
<comment type="similarity">
    <text evidence="1">Belongs to the methyltransferase superfamily.</text>
</comment>
<dbReference type="RefSeq" id="WP_275120002.1">
    <property type="nucleotide sequence ID" value="NZ_JAOTPO010000015.1"/>
</dbReference>
<dbReference type="GO" id="GO:0032259">
    <property type="term" value="P:methylation"/>
    <property type="evidence" value="ECO:0007669"/>
    <property type="project" value="UniProtKB-KW"/>
</dbReference>